<keyword evidence="2" id="KW-0732">Signal</keyword>
<dbReference type="PANTHER" id="PTHR21581">
    <property type="entry name" value="D-ALANYL-D-ALANINE CARBOXYPEPTIDASE"/>
    <property type="match status" value="1"/>
</dbReference>
<evidence type="ECO:0000256" key="2">
    <source>
        <dbReference type="ARBA" id="ARBA00022729"/>
    </source>
</evidence>
<organism evidence="8">
    <name type="scientific">marine metagenome</name>
    <dbReference type="NCBI Taxonomy" id="408172"/>
    <lineage>
        <taxon>unclassified sequences</taxon>
        <taxon>metagenomes</taxon>
        <taxon>ecological metagenomes</taxon>
    </lineage>
</organism>
<dbReference type="InterPro" id="IPR018044">
    <property type="entry name" value="Peptidase_S11"/>
</dbReference>
<dbReference type="GO" id="GO:0009252">
    <property type="term" value="P:peptidoglycan biosynthetic process"/>
    <property type="evidence" value="ECO:0007669"/>
    <property type="project" value="UniProtKB-KW"/>
</dbReference>
<feature type="non-terminal residue" evidence="8">
    <location>
        <position position="402"/>
    </location>
</feature>
<dbReference type="SUPFAM" id="SSF56601">
    <property type="entry name" value="beta-lactamase/transpeptidase-like"/>
    <property type="match status" value="1"/>
</dbReference>
<dbReference type="GO" id="GO:0071555">
    <property type="term" value="P:cell wall organization"/>
    <property type="evidence" value="ECO:0007669"/>
    <property type="project" value="UniProtKB-KW"/>
</dbReference>
<sequence>GQTNPLNFLVDNRNTSKILFGLVLITFTLFAFPSVCNAKYASFVIDSVSGQVRHSVNENTRNYPASLTKLMTLNLLFEAIEKKKFNLNSKLKVSYRASRQPASRLGLKRGQTITVREAIHALIIKSANDVATVVAEALAGNERRFALLMTAKARKLGMSRTIFRNASGLSHRGQMSTAKDMAKLTLHLINQHPKYYHYFSKKVFTFRGKRYRTHNKVLRHFPGAEGMKTGYIRASGYNLITTAKRDGHRLVGVIFGGNSARARDRHMKSLLNRAYAKVQTEKLLDISNKTKHANENSRALAPRGKKTDTSTKSIWGIQIGAFYTRKPAMKLARNLFRKHANLLNNGQISIMPLRKSRNRTLYRARILGIGMRTAYRACRVLKRQRQACMPLRLPKNIQIASR</sequence>
<proteinExistence type="inferred from homology"/>
<dbReference type="GO" id="GO:0008360">
    <property type="term" value="P:regulation of cell shape"/>
    <property type="evidence" value="ECO:0007669"/>
    <property type="project" value="UniProtKB-KW"/>
</dbReference>
<protein>
    <recommendedName>
        <fullName evidence="7">Peptidase S11 D-alanyl-D-alanine carboxypeptidase A N-terminal domain-containing protein</fullName>
    </recommendedName>
</protein>
<keyword evidence="3" id="KW-0378">Hydrolase</keyword>
<evidence type="ECO:0000256" key="4">
    <source>
        <dbReference type="ARBA" id="ARBA00022960"/>
    </source>
</evidence>
<dbReference type="Gene3D" id="3.40.710.10">
    <property type="entry name" value="DD-peptidase/beta-lactamase superfamily"/>
    <property type="match status" value="1"/>
</dbReference>
<dbReference type="EMBL" id="UINC01086517">
    <property type="protein sequence ID" value="SVC35060.1"/>
    <property type="molecule type" value="Genomic_DNA"/>
</dbReference>
<name>A0A382LEI8_9ZZZZ</name>
<dbReference type="Pfam" id="PF00768">
    <property type="entry name" value="Peptidase_S11"/>
    <property type="match status" value="1"/>
</dbReference>
<evidence type="ECO:0000313" key="8">
    <source>
        <dbReference type="EMBL" id="SVC35060.1"/>
    </source>
</evidence>
<keyword evidence="6" id="KW-0961">Cell wall biogenesis/degradation</keyword>
<gene>
    <name evidence="8" type="ORF">METZ01_LOCUS287914</name>
</gene>
<keyword evidence="4" id="KW-0133">Cell shape</keyword>
<keyword evidence="5" id="KW-0573">Peptidoglycan synthesis</keyword>
<dbReference type="InterPro" id="IPR012338">
    <property type="entry name" value="Beta-lactam/transpept-like"/>
</dbReference>
<evidence type="ECO:0000256" key="3">
    <source>
        <dbReference type="ARBA" id="ARBA00022801"/>
    </source>
</evidence>
<reference evidence="8" key="1">
    <citation type="submission" date="2018-05" db="EMBL/GenBank/DDBJ databases">
        <authorList>
            <person name="Lanie J.A."/>
            <person name="Ng W.-L."/>
            <person name="Kazmierczak K.M."/>
            <person name="Andrzejewski T.M."/>
            <person name="Davidsen T.M."/>
            <person name="Wayne K.J."/>
            <person name="Tettelin H."/>
            <person name="Glass J.I."/>
            <person name="Rusch D."/>
            <person name="Podicherti R."/>
            <person name="Tsui H.-C.T."/>
            <person name="Winkler M.E."/>
        </authorList>
    </citation>
    <scope>NUCLEOTIDE SEQUENCE</scope>
</reference>
<dbReference type="GO" id="GO:0009002">
    <property type="term" value="F:serine-type D-Ala-D-Ala carboxypeptidase activity"/>
    <property type="evidence" value="ECO:0007669"/>
    <property type="project" value="InterPro"/>
</dbReference>
<dbReference type="PANTHER" id="PTHR21581:SF6">
    <property type="entry name" value="TRAFFICKING PROTEIN PARTICLE COMPLEX SUBUNIT 12"/>
    <property type="match status" value="1"/>
</dbReference>
<dbReference type="InterPro" id="IPR001967">
    <property type="entry name" value="Peptidase_S11_N"/>
</dbReference>
<comment type="similarity">
    <text evidence="1">Belongs to the peptidase S11 family.</text>
</comment>
<feature type="domain" description="Peptidase S11 D-alanyl-D-alanine carboxypeptidase A N-terminal" evidence="7">
    <location>
        <begin position="42"/>
        <end position="257"/>
    </location>
</feature>
<dbReference type="AlphaFoldDB" id="A0A382LEI8"/>
<dbReference type="GO" id="GO:0006508">
    <property type="term" value="P:proteolysis"/>
    <property type="evidence" value="ECO:0007669"/>
    <property type="project" value="InterPro"/>
</dbReference>
<evidence type="ECO:0000256" key="6">
    <source>
        <dbReference type="ARBA" id="ARBA00023316"/>
    </source>
</evidence>
<feature type="non-terminal residue" evidence="8">
    <location>
        <position position="1"/>
    </location>
</feature>
<evidence type="ECO:0000259" key="7">
    <source>
        <dbReference type="Pfam" id="PF00768"/>
    </source>
</evidence>
<evidence type="ECO:0000256" key="5">
    <source>
        <dbReference type="ARBA" id="ARBA00022984"/>
    </source>
</evidence>
<evidence type="ECO:0000256" key="1">
    <source>
        <dbReference type="ARBA" id="ARBA00007164"/>
    </source>
</evidence>
<dbReference type="PRINTS" id="PR00725">
    <property type="entry name" value="DADACBPTASE1"/>
</dbReference>
<accession>A0A382LEI8</accession>